<proteinExistence type="predicted"/>
<dbReference type="Proteomes" id="UP000192511">
    <property type="component" value="Unassembled WGS sequence"/>
</dbReference>
<evidence type="ECO:0000256" key="1">
    <source>
        <dbReference type="SAM" id="Phobius"/>
    </source>
</evidence>
<gene>
    <name evidence="2" type="ORF">A6J39_010930</name>
</gene>
<dbReference type="RefSeq" id="WP_019232198.1">
    <property type="nucleotide sequence ID" value="NZ_CAAAHR010000018.1"/>
</dbReference>
<dbReference type="EMBL" id="NBTX02000004">
    <property type="protein sequence ID" value="PNL61675.1"/>
    <property type="molecule type" value="Genomic_DNA"/>
</dbReference>
<evidence type="ECO:0000313" key="3">
    <source>
        <dbReference type="Proteomes" id="UP000192511"/>
    </source>
</evidence>
<organism evidence="2 3">
    <name type="scientific">Legionella anisa</name>
    <dbReference type="NCBI Taxonomy" id="28082"/>
    <lineage>
        <taxon>Bacteria</taxon>
        <taxon>Pseudomonadati</taxon>
        <taxon>Pseudomonadota</taxon>
        <taxon>Gammaproteobacteria</taxon>
        <taxon>Legionellales</taxon>
        <taxon>Legionellaceae</taxon>
        <taxon>Legionella</taxon>
    </lineage>
</organism>
<name>A0AAX0WUP6_9GAMM</name>
<protein>
    <recommendedName>
        <fullName evidence="4">DUF3575 domain-containing protein</fullName>
    </recommendedName>
</protein>
<reference evidence="2" key="1">
    <citation type="submission" date="2017-12" db="EMBL/GenBank/DDBJ databases">
        <title>FDA dAtabase for Regulatory Grade micrObial Sequences (FDA-ARGOS): Supporting development and validation of Infectious Disease Dx tests.</title>
        <authorList>
            <person name="Kerrigan L."/>
            <person name="Tallon L.J."/>
            <person name="Sadzewicz L."/>
            <person name="Sengamalay N."/>
            <person name="Ott S."/>
            <person name="Godinez A."/>
            <person name="Nagaraj S."/>
            <person name="Vavikolanu K."/>
            <person name="Vyas G."/>
            <person name="Nadendla S."/>
            <person name="Aluvathingal J."/>
            <person name="Sichtig H."/>
        </authorList>
    </citation>
    <scope>NUCLEOTIDE SEQUENCE [LARGE SCALE GENOMIC DNA]</scope>
    <source>
        <strain evidence="2">FDAARGOS_200</strain>
    </source>
</reference>
<keyword evidence="1" id="KW-0812">Transmembrane</keyword>
<keyword evidence="3" id="KW-1185">Reference proteome</keyword>
<feature type="transmembrane region" description="Helical" evidence="1">
    <location>
        <begin position="6"/>
        <end position="27"/>
    </location>
</feature>
<keyword evidence="1" id="KW-1133">Transmembrane helix</keyword>
<keyword evidence="1" id="KW-0472">Membrane</keyword>
<comment type="caution">
    <text evidence="2">The sequence shown here is derived from an EMBL/GenBank/DDBJ whole genome shotgun (WGS) entry which is preliminary data.</text>
</comment>
<accession>A0AAX0WUP6</accession>
<dbReference type="AlphaFoldDB" id="A0AAX0WUP6"/>
<sequence length="176" mass="19944">MNDVKYIILILARTSIYYGLIVLLLLFSNTLLAQTQFNTPKNALKWLWGTPEATQLNFFPIGYHFTDNHDANNKQWLIGGVYQGITAATFINTWNNRVYYVGIKRQVYKNNYISISYLVGIMQGYRGNFKKALGPVLGHDPGPLVAVNLKYYVMEHFTLELASYGVGGLIGASYIF</sequence>
<evidence type="ECO:0008006" key="4">
    <source>
        <dbReference type="Google" id="ProtNLM"/>
    </source>
</evidence>
<evidence type="ECO:0000313" key="2">
    <source>
        <dbReference type="EMBL" id="PNL61675.1"/>
    </source>
</evidence>
<dbReference type="GeneID" id="98065998"/>